<dbReference type="PANTHER" id="PTHR32438:SF5">
    <property type="entry name" value="4-ALPHA-GLUCANOTRANSFERASE DPE1, CHLOROPLASTIC_AMYLOPLASTIC"/>
    <property type="match status" value="1"/>
</dbReference>
<evidence type="ECO:0000256" key="6">
    <source>
        <dbReference type="ARBA" id="ARBA00022679"/>
    </source>
</evidence>
<dbReference type="SUPFAM" id="SSF51445">
    <property type="entry name" value="(Trans)glycosidases"/>
    <property type="match status" value="1"/>
</dbReference>
<evidence type="ECO:0000313" key="10">
    <source>
        <dbReference type="EMBL" id="AIA92868.1"/>
    </source>
</evidence>
<keyword evidence="6" id="KW-0808">Transferase</keyword>
<proteinExistence type="inferred from homology"/>
<dbReference type="EMBL" id="KF125540">
    <property type="protein sequence ID" value="AIA92868.1"/>
    <property type="molecule type" value="Genomic_DNA"/>
</dbReference>
<sequence length="129" mass="13939">GTHDLATLAGWMSGHDLHAKRAIGLGSESDDDRARERNALQTGLTAYGQDGGIAAVARFLAQTPSRLVAISVDDLLGVADQVNIPGTVEQHPNWRRKLPVPLEEWASPLLIVQLVDGLGHLLQQQLNHE</sequence>
<organism evidence="10">
    <name type="scientific">uncultured Afipia sp</name>
    <dbReference type="NCBI Taxonomy" id="218203"/>
    <lineage>
        <taxon>Bacteria</taxon>
        <taxon>Pseudomonadati</taxon>
        <taxon>Pseudomonadota</taxon>
        <taxon>Alphaproteobacteria</taxon>
        <taxon>Hyphomicrobiales</taxon>
        <taxon>Nitrobacteraceae</taxon>
        <taxon>Afipia</taxon>
        <taxon>environmental samples</taxon>
    </lineage>
</organism>
<dbReference type="AlphaFoldDB" id="A0A060C893"/>
<comment type="similarity">
    <text evidence="2">Belongs to the disproportionating enzyme family.</text>
</comment>
<dbReference type="PANTHER" id="PTHR32438">
    <property type="entry name" value="4-ALPHA-GLUCANOTRANSFERASE DPE1, CHLOROPLASTIC/AMYLOPLASTIC"/>
    <property type="match status" value="1"/>
</dbReference>
<dbReference type="GO" id="GO:0004134">
    <property type="term" value="F:4-alpha-glucanotransferase activity"/>
    <property type="evidence" value="ECO:0007669"/>
    <property type="project" value="UniProtKB-EC"/>
</dbReference>
<feature type="non-terminal residue" evidence="10">
    <location>
        <position position="1"/>
    </location>
</feature>
<evidence type="ECO:0000256" key="2">
    <source>
        <dbReference type="ARBA" id="ARBA00005684"/>
    </source>
</evidence>
<evidence type="ECO:0000256" key="9">
    <source>
        <dbReference type="ARBA" id="ARBA00031501"/>
    </source>
</evidence>
<dbReference type="InterPro" id="IPR003385">
    <property type="entry name" value="Glyco_hydro_77"/>
</dbReference>
<evidence type="ECO:0000256" key="7">
    <source>
        <dbReference type="ARBA" id="ARBA00023277"/>
    </source>
</evidence>
<comment type="catalytic activity">
    <reaction evidence="1">
        <text>Transfers a segment of a (1-&gt;4)-alpha-D-glucan to a new position in an acceptor, which may be glucose or a (1-&gt;4)-alpha-D-glucan.</text>
        <dbReference type="EC" id="2.4.1.25"/>
    </reaction>
</comment>
<evidence type="ECO:0000256" key="4">
    <source>
        <dbReference type="ARBA" id="ARBA00020295"/>
    </source>
</evidence>
<keyword evidence="7" id="KW-0119">Carbohydrate metabolism</keyword>
<keyword evidence="5" id="KW-0328">Glycosyltransferase</keyword>
<dbReference type="GO" id="GO:0005975">
    <property type="term" value="P:carbohydrate metabolic process"/>
    <property type="evidence" value="ECO:0007669"/>
    <property type="project" value="InterPro"/>
</dbReference>
<name>A0A060C893_9BRAD</name>
<evidence type="ECO:0000256" key="1">
    <source>
        <dbReference type="ARBA" id="ARBA00000439"/>
    </source>
</evidence>
<dbReference type="EC" id="2.4.1.25" evidence="3"/>
<dbReference type="Pfam" id="PF02446">
    <property type="entry name" value="Glyco_hydro_77"/>
    <property type="match status" value="1"/>
</dbReference>
<accession>A0A060C893</accession>
<evidence type="ECO:0000256" key="8">
    <source>
        <dbReference type="ARBA" id="ARBA00031423"/>
    </source>
</evidence>
<protein>
    <recommendedName>
        <fullName evidence="4">4-alpha-glucanotransferase</fullName>
        <ecNumber evidence="3">2.4.1.25</ecNumber>
    </recommendedName>
    <alternativeName>
        <fullName evidence="8">Amylomaltase</fullName>
    </alternativeName>
    <alternativeName>
        <fullName evidence="9">Disproportionating enzyme</fullName>
    </alternativeName>
</protein>
<dbReference type="InterPro" id="IPR017853">
    <property type="entry name" value="GH"/>
</dbReference>
<reference evidence="10" key="1">
    <citation type="journal article" date="2013" name="Environ. Microbiol.">
        <title>Seasonally variable intestinal metagenomes of the red palm weevil (Rhynchophorus ferrugineus).</title>
        <authorList>
            <person name="Jia S."/>
            <person name="Zhang X."/>
            <person name="Zhang G."/>
            <person name="Yin A."/>
            <person name="Zhang S."/>
            <person name="Li F."/>
            <person name="Wang L."/>
            <person name="Zhao D."/>
            <person name="Yun Q."/>
            <person name="Tala"/>
            <person name="Wang J."/>
            <person name="Sun G."/>
            <person name="Baabdullah M."/>
            <person name="Yu X."/>
            <person name="Hu S."/>
            <person name="Al-Mssallem I.S."/>
            <person name="Yu J."/>
        </authorList>
    </citation>
    <scope>NUCLEOTIDE SEQUENCE</scope>
</reference>
<evidence type="ECO:0000256" key="5">
    <source>
        <dbReference type="ARBA" id="ARBA00022676"/>
    </source>
</evidence>
<dbReference type="Gene3D" id="3.20.20.80">
    <property type="entry name" value="Glycosidases"/>
    <property type="match status" value="1"/>
</dbReference>
<evidence type="ECO:0000256" key="3">
    <source>
        <dbReference type="ARBA" id="ARBA00012560"/>
    </source>
</evidence>